<dbReference type="RefSeq" id="WP_188852318.1">
    <property type="nucleotide sequence ID" value="NZ_BMJJ01000007.1"/>
</dbReference>
<proteinExistence type="predicted"/>
<evidence type="ECO:0000256" key="1">
    <source>
        <dbReference type="SAM" id="MobiDB-lite"/>
    </source>
</evidence>
<keyword evidence="3" id="KW-1185">Reference proteome</keyword>
<protein>
    <submittedName>
        <fullName evidence="2">Uncharacterized protein</fullName>
    </submittedName>
</protein>
<evidence type="ECO:0000313" key="2">
    <source>
        <dbReference type="EMBL" id="GGD25951.1"/>
    </source>
</evidence>
<evidence type="ECO:0000313" key="3">
    <source>
        <dbReference type="Proteomes" id="UP000613160"/>
    </source>
</evidence>
<gene>
    <name evidence="2" type="ORF">GCM10011335_31200</name>
</gene>
<sequence length="316" mass="34671">MRRPPATAEQLDRIRVGVVAGLTTSEIAAQIGFHRHSVARIVRKRFADLPRSPYASKHSIPADVIRKVREGLEAGKLFKEIAFELGETLSRVTDIACRHCPDLRRVRPVTQERLDAIKLAVAQGLTYPQIGERLGLSAGTVQWTVARHIGVLERPKRIVVLNQPRKTAEPSAVAEVRRGIEAGLSYSQIGAGLGTTRNAIAGLVARHLKGVERPPREKKPVAEKAPPKPRVRKPRPTTVRPRIMLARLPSEPTPVVSAAMTFDLIPFAGASGCRWPMWSADDKLDDKRVCGVSCGSQTYCAHHVALAYRTSARRAA</sequence>
<reference evidence="2" key="2">
    <citation type="submission" date="2020-09" db="EMBL/GenBank/DDBJ databases">
        <authorList>
            <person name="Sun Q."/>
            <person name="Zhou Y."/>
        </authorList>
    </citation>
    <scope>NUCLEOTIDE SEQUENCE</scope>
    <source>
        <strain evidence="2">CGMCC 1.15493</strain>
    </source>
</reference>
<dbReference type="Proteomes" id="UP000613160">
    <property type="component" value="Unassembled WGS sequence"/>
</dbReference>
<dbReference type="AlphaFoldDB" id="A0A916Y0Z9"/>
<dbReference type="Gene3D" id="1.10.10.10">
    <property type="entry name" value="Winged helix-like DNA-binding domain superfamily/Winged helix DNA-binding domain"/>
    <property type="match status" value="1"/>
</dbReference>
<name>A0A916Y0Z9_9HYPH</name>
<organism evidence="2 3">
    <name type="scientific">Aureimonas glaciei</name>
    <dbReference type="NCBI Taxonomy" id="1776957"/>
    <lineage>
        <taxon>Bacteria</taxon>
        <taxon>Pseudomonadati</taxon>
        <taxon>Pseudomonadota</taxon>
        <taxon>Alphaproteobacteria</taxon>
        <taxon>Hyphomicrobiales</taxon>
        <taxon>Aurantimonadaceae</taxon>
        <taxon>Aureimonas</taxon>
    </lineage>
</organism>
<dbReference type="InterPro" id="IPR036388">
    <property type="entry name" value="WH-like_DNA-bd_sf"/>
</dbReference>
<dbReference type="InterPro" id="IPR011681">
    <property type="entry name" value="GcrA"/>
</dbReference>
<comment type="caution">
    <text evidence="2">The sequence shown here is derived from an EMBL/GenBank/DDBJ whole genome shotgun (WGS) entry which is preliminary data.</text>
</comment>
<dbReference type="Pfam" id="PF07750">
    <property type="entry name" value="GcrA"/>
    <property type="match status" value="1"/>
</dbReference>
<feature type="compositionally biased region" description="Basic and acidic residues" evidence="1">
    <location>
        <begin position="211"/>
        <end position="226"/>
    </location>
</feature>
<feature type="region of interest" description="Disordered" evidence="1">
    <location>
        <begin position="211"/>
        <end position="235"/>
    </location>
</feature>
<dbReference type="EMBL" id="BMJJ01000007">
    <property type="protein sequence ID" value="GGD25951.1"/>
    <property type="molecule type" value="Genomic_DNA"/>
</dbReference>
<reference evidence="2" key="1">
    <citation type="journal article" date="2014" name="Int. J. Syst. Evol. Microbiol.">
        <title>Complete genome sequence of Corynebacterium casei LMG S-19264T (=DSM 44701T), isolated from a smear-ripened cheese.</title>
        <authorList>
            <consortium name="US DOE Joint Genome Institute (JGI-PGF)"/>
            <person name="Walter F."/>
            <person name="Albersmeier A."/>
            <person name="Kalinowski J."/>
            <person name="Ruckert C."/>
        </authorList>
    </citation>
    <scope>NUCLEOTIDE SEQUENCE</scope>
    <source>
        <strain evidence="2">CGMCC 1.15493</strain>
    </source>
</reference>
<accession>A0A916Y0Z9</accession>